<evidence type="ECO:0000313" key="2">
    <source>
        <dbReference type="Proteomes" id="UP001058271"/>
    </source>
</evidence>
<keyword evidence="2" id="KW-1185">Reference proteome</keyword>
<protein>
    <recommendedName>
        <fullName evidence="3">Transcriptional regulator</fullName>
    </recommendedName>
</protein>
<organism evidence="1 2">
    <name type="scientific">Dactylosporangium roseum</name>
    <dbReference type="NCBI Taxonomy" id="47989"/>
    <lineage>
        <taxon>Bacteria</taxon>
        <taxon>Bacillati</taxon>
        <taxon>Actinomycetota</taxon>
        <taxon>Actinomycetes</taxon>
        <taxon>Micromonosporales</taxon>
        <taxon>Micromonosporaceae</taxon>
        <taxon>Dactylosporangium</taxon>
    </lineage>
</organism>
<sequence length="159" mass="16685">MAVRVGDPDLWSTAGTTLAVVELSLGAPDRAFAAASLATRYAQGLFAAEAFAVQGVAALREGDTGERTLHAFATAADLARDLRATAPGSYRTYEVEGLALAGLTLLRPELGEQAALSAYQAAQQILNLGGARFRRRELFAALTANWPGSPLPRVRAMLG</sequence>
<dbReference type="RefSeq" id="WP_260725693.1">
    <property type="nucleotide sequence ID" value="NZ_BAAABS010000068.1"/>
</dbReference>
<accession>A0ABY5Z3H3</accession>
<gene>
    <name evidence="1" type="ORF">Drose_35905</name>
</gene>
<evidence type="ECO:0008006" key="3">
    <source>
        <dbReference type="Google" id="ProtNLM"/>
    </source>
</evidence>
<dbReference type="EMBL" id="CP073721">
    <property type="protein sequence ID" value="UWZ36362.1"/>
    <property type="molecule type" value="Genomic_DNA"/>
</dbReference>
<name>A0ABY5Z3H3_9ACTN</name>
<reference evidence="1" key="1">
    <citation type="submission" date="2021-04" db="EMBL/GenBank/DDBJ databases">
        <title>Biosynthetic gene clusters of Dactylosporangioum roseum.</title>
        <authorList>
            <person name="Hartkoorn R.C."/>
            <person name="Beaudoing E."/>
            <person name="Hot D."/>
            <person name="Moureu S."/>
        </authorList>
    </citation>
    <scope>NUCLEOTIDE SEQUENCE</scope>
    <source>
        <strain evidence="1">NRRL B-16295</strain>
    </source>
</reference>
<dbReference type="Proteomes" id="UP001058271">
    <property type="component" value="Chromosome"/>
</dbReference>
<proteinExistence type="predicted"/>
<evidence type="ECO:0000313" key="1">
    <source>
        <dbReference type="EMBL" id="UWZ36362.1"/>
    </source>
</evidence>